<proteinExistence type="predicted"/>
<dbReference type="NCBIfam" id="TIGR01484">
    <property type="entry name" value="HAD-SF-IIB"/>
    <property type="match status" value="1"/>
</dbReference>
<evidence type="ECO:0000313" key="1">
    <source>
        <dbReference type="EMBL" id="PRX53236.1"/>
    </source>
</evidence>
<dbReference type="Gene3D" id="3.40.50.1000">
    <property type="entry name" value="HAD superfamily/HAD-like"/>
    <property type="match status" value="1"/>
</dbReference>
<dbReference type="Proteomes" id="UP000237640">
    <property type="component" value="Unassembled WGS sequence"/>
</dbReference>
<dbReference type="PANTHER" id="PTHR10000">
    <property type="entry name" value="PHOSPHOSERINE PHOSPHATASE"/>
    <property type="match status" value="1"/>
</dbReference>
<protein>
    <recommendedName>
        <fullName evidence="3">Cof subfamily protein (Haloacid dehalogenase superfamily)/HAD superfamily hydrolase (TIGR01484 family)</fullName>
    </recommendedName>
</protein>
<keyword evidence="2" id="KW-1185">Reference proteome</keyword>
<evidence type="ECO:0000313" key="2">
    <source>
        <dbReference type="Proteomes" id="UP000237640"/>
    </source>
</evidence>
<dbReference type="SUPFAM" id="SSF56784">
    <property type="entry name" value="HAD-like"/>
    <property type="match status" value="1"/>
</dbReference>
<organism evidence="1 2">
    <name type="scientific">Flagellimonas meridianipacifica</name>
    <dbReference type="NCBI Taxonomy" id="1080225"/>
    <lineage>
        <taxon>Bacteria</taxon>
        <taxon>Pseudomonadati</taxon>
        <taxon>Bacteroidota</taxon>
        <taxon>Flavobacteriia</taxon>
        <taxon>Flavobacteriales</taxon>
        <taxon>Flavobacteriaceae</taxon>
        <taxon>Flagellimonas</taxon>
    </lineage>
</organism>
<dbReference type="AlphaFoldDB" id="A0A2T0M6Z3"/>
<accession>A0A2T0M6Z3</accession>
<dbReference type="SFLD" id="SFLDS00003">
    <property type="entry name" value="Haloacid_Dehalogenase"/>
    <property type="match status" value="1"/>
</dbReference>
<dbReference type="InterPro" id="IPR036412">
    <property type="entry name" value="HAD-like_sf"/>
</dbReference>
<dbReference type="CDD" id="cd07518">
    <property type="entry name" value="HAD_YbiV-Like"/>
    <property type="match status" value="1"/>
</dbReference>
<dbReference type="GO" id="GO:0016791">
    <property type="term" value="F:phosphatase activity"/>
    <property type="evidence" value="ECO:0007669"/>
    <property type="project" value="TreeGrafter"/>
</dbReference>
<dbReference type="Pfam" id="PF08282">
    <property type="entry name" value="Hydrolase_3"/>
    <property type="match status" value="1"/>
</dbReference>
<dbReference type="OrthoDB" id="9814970at2"/>
<reference evidence="1 2" key="1">
    <citation type="submission" date="2018-03" db="EMBL/GenBank/DDBJ databases">
        <title>Genomic Encyclopedia of Archaeal and Bacterial Type Strains, Phase II (KMG-II): from individual species to whole genera.</title>
        <authorList>
            <person name="Goeker M."/>
        </authorList>
    </citation>
    <scope>NUCLEOTIDE SEQUENCE [LARGE SCALE GENOMIC DNA]</scope>
    <source>
        <strain evidence="1 2">DSM 25027</strain>
    </source>
</reference>
<dbReference type="PANTHER" id="PTHR10000:SF53">
    <property type="entry name" value="5-AMINO-6-(5-PHOSPHO-D-RIBITYLAMINO)URACIL PHOSPHATASE YBJI-RELATED"/>
    <property type="match status" value="1"/>
</dbReference>
<sequence>MDLSKIKMVVSDMDGTLLNSKHEVSRLFLEQFQELKKRNIQFVAASGRQYPSMADKLNEIKDDIIFISENGAFVKKGDEELSVIPINEGLTQELLEIVDSIDGAYAMLCGKYTSYFDGKSMSFLEQLKEYYSHYEVVEDYAAVTDEIVKIAVYHGISAEKYIYPRTKHLDEQVKVKVSGQNWVDLNHIEAHKGNALQKVMDSFGINSNEVLIFGDYNNDLEMLSLAEYSFAMANAHPNVKKVANFETSSNNEFGVEKVLEKLL</sequence>
<name>A0A2T0M6Z3_9FLAO</name>
<comment type="caution">
    <text evidence="1">The sequence shown here is derived from an EMBL/GenBank/DDBJ whole genome shotgun (WGS) entry which is preliminary data.</text>
</comment>
<gene>
    <name evidence="1" type="ORF">CLV81_4145</name>
</gene>
<dbReference type="GO" id="GO:0005829">
    <property type="term" value="C:cytosol"/>
    <property type="evidence" value="ECO:0007669"/>
    <property type="project" value="TreeGrafter"/>
</dbReference>
<dbReference type="SFLD" id="SFLDG01140">
    <property type="entry name" value="C2.B:_Phosphomannomutase_and_P"/>
    <property type="match status" value="1"/>
</dbReference>
<dbReference type="InterPro" id="IPR006379">
    <property type="entry name" value="HAD-SF_hydro_IIB"/>
</dbReference>
<dbReference type="InterPro" id="IPR000150">
    <property type="entry name" value="Cof"/>
</dbReference>
<dbReference type="EMBL" id="PVYX01000003">
    <property type="protein sequence ID" value="PRX53236.1"/>
    <property type="molecule type" value="Genomic_DNA"/>
</dbReference>
<evidence type="ECO:0008006" key="3">
    <source>
        <dbReference type="Google" id="ProtNLM"/>
    </source>
</evidence>
<dbReference type="GO" id="GO:0000287">
    <property type="term" value="F:magnesium ion binding"/>
    <property type="evidence" value="ECO:0007669"/>
    <property type="project" value="TreeGrafter"/>
</dbReference>
<dbReference type="InterPro" id="IPR023214">
    <property type="entry name" value="HAD_sf"/>
</dbReference>
<dbReference type="NCBIfam" id="TIGR00099">
    <property type="entry name" value="Cof-subfamily"/>
    <property type="match status" value="1"/>
</dbReference>
<dbReference type="Gene3D" id="3.30.1240.10">
    <property type="match status" value="1"/>
</dbReference>
<dbReference type="RefSeq" id="WP_106148083.1">
    <property type="nucleotide sequence ID" value="NZ_PVYX01000003.1"/>
</dbReference>